<reference evidence="8" key="1">
    <citation type="submission" date="2020-07" db="EMBL/GenBank/DDBJ databases">
        <title>Genome sequence and genetic diversity analysis of an under-domesticated orphan crop, white fonio (Digitaria exilis).</title>
        <authorList>
            <person name="Bennetzen J.L."/>
            <person name="Chen S."/>
            <person name="Ma X."/>
            <person name="Wang X."/>
            <person name="Yssel A.E.J."/>
            <person name="Chaluvadi S.R."/>
            <person name="Johnson M."/>
            <person name="Gangashetty P."/>
            <person name="Hamidou F."/>
            <person name="Sanogo M.D."/>
            <person name="Zwaenepoel A."/>
            <person name="Wallace J."/>
            <person name="Van De Peer Y."/>
            <person name="Van Deynze A."/>
        </authorList>
    </citation>
    <scope>NUCLEOTIDE SEQUENCE</scope>
    <source>
        <tissue evidence="8">Leaves</tissue>
    </source>
</reference>
<keyword evidence="9" id="KW-1185">Reference proteome</keyword>
<dbReference type="PIRSF" id="PIRSF000654">
    <property type="entry name" value="Integrin-linked_kinase"/>
    <property type="match status" value="1"/>
</dbReference>
<comment type="caution">
    <text evidence="8">The sequence shown here is derived from an EMBL/GenBank/DDBJ whole genome shotgun (WGS) entry which is preliminary data.</text>
</comment>
<dbReference type="EMBL" id="JACEFO010002208">
    <property type="protein sequence ID" value="KAF8673176.1"/>
    <property type="molecule type" value="Genomic_DNA"/>
</dbReference>
<keyword evidence="2 5" id="KW-0547">Nucleotide-binding</keyword>
<dbReference type="SMART" id="SM00220">
    <property type="entry name" value="S_TKc"/>
    <property type="match status" value="1"/>
</dbReference>
<dbReference type="PROSITE" id="PS00108">
    <property type="entry name" value="PROTEIN_KINASE_ST"/>
    <property type="match status" value="1"/>
</dbReference>
<dbReference type="OrthoDB" id="601334at2759"/>
<keyword evidence="1" id="KW-0808">Transferase</keyword>
<evidence type="ECO:0000256" key="1">
    <source>
        <dbReference type="ARBA" id="ARBA00022679"/>
    </source>
</evidence>
<evidence type="ECO:0000256" key="6">
    <source>
        <dbReference type="RuleBase" id="RU000304"/>
    </source>
</evidence>
<dbReference type="InterPro" id="IPR000719">
    <property type="entry name" value="Prot_kinase_dom"/>
</dbReference>
<dbReference type="AlphaFoldDB" id="A0A835AUK2"/>
<dbReference type="InterPro" id="IPR011009">
    <property type="entry name" value="Kinase-like_dom_sf"/>
</dbReference>
<keyword evidence="6" id="KW-0723">Serine/threonine-protein kinase</keyword>
<evidence type="ECO:0000256" key="3">
    <source>
        <dbReference type="ARBA" id="ARBA00022777"/>
    </source>
</evidence>
<gene>
    <name evidence="8" type="ORF">HU200_048725</name>
</gene>
<dbReference type="SUPFAM" id="SSF56112">
    <property type="entry name" value="Protein kinase-like (PK-like)"/>
    <property type="match status" value="1"/>
</dbReference>
<dbReference type="PANTHER" id="PTHR45707">
    <property type="entry name" value="C2 CALCIUM/LIPID-BINDING PLANT PHOSPHORIBOSYLTRANSFERASE FAMILY PROTEIN"/>
    <property type="match status" value="1"/>
</dbReference>
<evidence type="ECO:0000256" key="5">
    <source>
        <dbReference type="PROSITE-ProRule" id="PRU10141"/>
    </source>
</evidence>
<dbReference type="InterPro" id="IPR008271">
    <property type="entry name" value="Ser/Thr_kinase_AS"/>
</dbReference>
<dbReference type="Gene3D" id="1.10.510.10">
    <property type="entry name" value="Transferase(Phosphotransferase) domain 1"/>
    <property type="match status" value="1"/>
</dbReference>
<feature type="binding site" evidence="5">
    <location>
        <position position="64"/>
    </location>
    <ligand>
        <name>ATP</name>
        <dbReference type="ChEBI" id="CHEBI:30616"/>
    </ligand>
</feature>
<dbReference type="InterPro" id="IPR017441">
    <property type="entry name" value="Protein_kinase_ATP_BS"/>
</dbReference>
<evidence type="ECO:0000256" key="2">
    <source>
        <dbReference type="ARBA" id="ARBA00022741"/>
    </source>
</evidence>
<evidence type="ECO:0000256" key="4">
    <source>
        <dbReference type="ARBA" id="ARBA00022840"/>
    </source>
</evidence>
<comment type="similarity">
    <text evidence="6">Belongs to the protein kinase superfamily.</text>
</comment>
<keyword evidence="3" id="KW-0418">Kinase</keyword>
<evidence type="ECO:0000313" key="9">
    <source>
        <dbReference type="Proteomes" id="UP000636709"/>
    </source>
</evidence>
<evidence type="ECO:0000313" key="8">
    <source>
        <dbReference type="EMBL" id="KAF8673176.1"/>
    </source>
</evidence>
<sequence length="320" mass="36696">MGDQESEIEDLERVFNTAKATPIKISYGALRLITQNFAQVIGSGTFGLVYLGKLQNGAMIAVKKLSLRIEDISNKKFLDEVDVLRRLNHKNIVRFLGYCADTHGEVMDVEGKLRVVEEPQRLLCFEYAPNGNLHDYIREKSYGFEWHIRYQIIKGVCQGLSYLHQERINHLDLKPENVLLGPQMVPKITDFGLSRCFVAQKSVIFTSNIFGTRGYIAPELIDNQQISFKTDIYSLGITLVKLLTQSNEITENWHESLEQDCPQMKRCAQIALSCIKWDPKDRPTIREILDQLDDTETKFRKVDTAVYEPSKDPESSLYQV</sequence>
<keyword evidence="4 5" id="KW-0067">ATP-binding</keyword>
<dbReference type="Pfam" id="PF00069">
    <property type="entry name" value="Pkinase"/>
    <property type="match status" value="1"/>
</dbReference>
<organism evidence="8 9">
    <name type="scientific">Digitaria exilis</name>
    <dbReference type="NCBI Taxonomy" id="1010633"/>
    <lineage>
        <taxon>Eukaryota</taxon>
        <taxon>Viridiplantae</taxon>
        <taxon>Streptophyta</taxon>
        <taxon>Embryophyta</taxon>
        <taxon>Tracheophyta</taxon>
        <taxon>Spermatophyta</taxon>
        <taxon>Magnoliopsida</taxon>
        <taxon>Liliopsida</taxon>
        <taxon>Poales</taxon>
        <taxon>Poaceae</taxon>
        <taxon>PACMAD clade</taxon>
        <taxon>Panicoideae</taxon>
        <taxon>Panicodae</taxon>
        <taxon>Paniceae</taxon>
        <taxon>Anthephorinae</taxon>
        <taxon>Digitaria</taxon>
    </lineage>
</organism>
<evidence type="ECO:0000259" key="7">
    <source>
        <dbReference type="PROSITE" id="PS50011"/>
    </source>
</evidence>
<dbReference type="PROSITE" id="PS50011">
    <property type="entry name" value="PROTEIN_KINASE_DOM"/>
    <property type="match status" value="1"/>
</dbReference>
<dbReference type="GO" id="GO:0004674">
    <property type="term" value="F:protein serine/threonine kinase activity"/>
    <property type="evidence" value="ECO:0007669"/>
    <property type="project" value="UniProtKB-KW"/>
</dbReference>
<dbReference type="GO" id="GO:0005524">
    <property type="term" value="F:ATP binding"/>
    <property type="evidence" value="ECO:0007669"/>
    <property type="project" value="UniProtKB-UniRule"/>
</dbReference>
<dbReference type="PANTHER" id="PTHR45707:SF43">
    <property type="entry name" value="PROTEIN KINASE DOMAIN-CONTAINING PROTEIN"/>
    <property type="match status" value="1"/>
</dbReference>
<proteinExistence type="inferred from homology"/>
<dbReference type="Proteomes" id="UP000636709">
    <property type="component" value="Unassembled WGS sequence"/>
</dbReference>
<protein>
    <recommendedName>
        <fullName evidence="7">Protein kinase domain-containing protein</fullName>
    </recommendedName>
</protein>
<dbReference type="Gene3D" id="3.30.200.20">
    <property type="entry name" value="Phosphorylase Kinase, domain 1"/>
    <property type="match status" value="1"/>
</dbReference>
<name>A0A835AUK2_9POAL</name>
<dbReference type="PROSITE" id="PS00107">
    <property type="entry name" value="PROTEIN_KINASE_ATP"/>
    <property type="match status" value="1"/>
</dbReference>
<feature type="domain" description="Protein kinase" evidence="7">
    <location>
        <begin position="35"/>
        <end position="299"/>
    </location>
</feature>
<accession>A0A835AUK2</accession>